<evidence type="ECO:0000313" key="2">
    <source>
        <dbReference type="EMBL" id="MBI2679350.1"/>
    </source>
</evidence>
<sequence>MPSFAIGVDLGGTNLRVAAVDDSGKLLEKVTSGTEVGKGRDQVINDMTTVILELAVKFQDAGKLAGIGVGVPGIIDRATGMLRESPNLPGWHDYPVRNEIEKRLNAPVVLENDANAAALGESWLGAARDHDSMCMLTLGTGVGGGIVLAGDVWRGMTGMAGELGHITVDPNGPPCGCGNRGCLEQYASATAITRMAKEAIADGSAPELERAAHANVEFSAKSVYQMAVQGDEPARAIFRKVGWALGIVVADLANIFNASIYVIGGGVSSSWEAFAPALLEEVRKRSFVYNATTPPDSSGKPGSTIVTRALLGSDAGLYGAARLGLVTAPAPSKTRA</sequence>
<dbReference type="PANTHER" id="PTHR18964">
    <property type="entry name" value="ROK (REPRESSOR, ORF, KINASE) FAMILY"/>
    <property type="match status" value="1"/>
</dbReference>
<dbReference type="InterPro" id="IPR049874">
    <property type="entry name" value="ROK_cs"/>
</dbReference>
<dbReference type="Pfam" id="PF00480">
    <property type="entry name" value="ROK"/>
    <property type="match status" value="1"/>
</dbReference>
<gene>
    <name evidence="2" type="ORF">HYX28_11265</name>
</gene>
<name>A0A932EPZ5_9BACT</name>
<organism evidence="2 3">
    <name type="scientific">Candidatus Korobacter versatilis</name>
    <dbReference type="NCBI Taxonomy" id="658062"/>
    <lineage>
        <taxon>Bacteria</taxon>
        <taxon>Pseudomonadati</taxon>
        <taxon>Acidobacteriota</taxon>
        <taxon>Terriglobia</taxon>
        <taxon>Terriglobales</taxon>
        <taxon>Candidatus Korobacteraceae</taxon>
        <taxon>Candidatus Korobacter</taxon>
    </lineage>
</organism>
<dbReference type="EMBL" id="JACPNR010000014">
    <property type="protein sequence ID" value="MBI2679350.1"/>
    <property type="molecule type" value="Genomic_DNA"/>
</dbReference>
<comment type="caution">
    <text evidence="2">The sequence shown here is derived from an EMBL/GenBank/DDBJ whole genome shotgun (WGS) entry which is preliminary data.</text>
</comment>
<dbReference type="PROSITE" id="PS01125">
    <property type="entry name" value="ROK"/>
    <property type="match status" value="1"/>
</dbReference>
<comment type="similarity">
    <text evidence="1">Belongs to the ROK (NagC/XylR) family.</text>
</comment>
<dbReference type="Gene3D" id="3.30.420.40">
    <property type="match status" value="2"/>
</dbReference>
<accession>A0A932EPZ5</accession>
<dbReference type="InterPro" id="IPR043129">
    <property type="entry name" value="ATPase_NBD"/>
</dbReference>
<protein>
    <submittedName>
        <fullName evidence="2">ROK family protein</fullName>
    </submittedName>
</protein>
<proteinExistence type="inferred from homology"/>
<dbReference type="InterPro" id="IPR000600">
    <property type="entry name" value="ROK"/>
</dbReference>
<dbReference type="PANTHER" id="PTHR18964:SF149">
    <property type="entry name" value="BIFUNCTIONAL UDP-N-ACETYLGLUCOSAMINE 2-EPIMERASE_N-ACETYLMANNOSAMINE KINASE"/>
    <property type="match status" value="1"/>
</dbReference>
<dbReference type="Proteomes" id="UP000779809">
    <property type="component" value="Unassembled WGS sequence"/>
</dbReference>
<reference evidence="2" key="1">
    <citation type="submission" date="2020-07" db="EMBL/GenBank/DDBJ databases">
        <title>Huge and variable diversity of episymbiotic CPR bacteria and DPANN archaea in groundwater ecosystems.</title>
        <authorList>
            <person name="He C.Y."/>
            <person name="Keren R."/>
            <person name="Whittaker M."/>
            <person name="Farag I.F."/>
            <person name="Doudna J."/>
            <person name="Cate J.H.D."/>
            <person name="Banfield J.F."/>
        </authorList>
    </citation>
    <scope>NUCLEOTIDE SEQUENCE</scope>
    <source>
        <strain evidence="2">NC_groundwater_580_Pr5_B-0.1um_64_19</strain>
    </source>
</reference>
<evidence type="ECO:0000256" key="1">
    <source>
        <dbReference type="ARBA" id="ARBA00006479"/>
    </source>
</evidence>
<evidence type="ECO:0000313" key="3">
    <source>
        <dbReference type="Proteomes" id="UP000779809"/>
    </source>
</evidence>
<dbReference type="AlphaFoldDB" id="A0A932EPZ5"/>
<dbReference type="SUPFAM" id="SSF53067">
    <property type="entry name" value="Actin-like ATPase domain"/>
    <property type="match status" value="1"/>
</dbReference>